<feature type="domain" description="RING-type" evidence="14">
    <location>
        <begin position="37"/>
        <end position="251"/>
    </location>
</feature>
<evidence type="ECO:0000256" key="12">
    <source>
        <dbReference type="PROSITE-ProRule" id="PRU00175"/>
    </source>
</evidence>
<keyword evidence="9 12" id="KW-0863">Zinc-finger</keyword>
<dbReference type="PROSITE" id="PS50089">
    <property type="entry name" value="ZF_RING_2"/>
    <property type="match status" value="1"/>
</dbReference>
<dbReference type="EC" id="2.3.2.31" evidence="5"/>
<evidence type="ECO:0000313" key="15">
    <source>
        <dbReference type="EMBL" id="MQM02867.1"/>
    </source>
</evidence>
<dbReference type="InterPro" id="IPR017907">
    <property type="entry name" value="Znf_RING_CS"/>
</dbReference>
<dbReference type="PROSITE" id="PS51873">
    <property type="entry name" value="TRIAD"/>
    <property type="match status" value="1"/>
</dbReference>
<feature type="non-terminal residue" evidence="15">
    <location>
        <position position="1"/>
    </location>
</feature>
<dbReference type="GO" id="GO:0061630">
    <property type="term" value="F:ubiquitin protein ligase activity"/>
    <property type="evidence" value="ECO:0007669"/>
    <property type="project" value="UniProtKB-EC"/>
</dbReference>
<dbReference type="InterPro" id="IPR013083">
    <property type="entry name" value="Znf_RING/FYVE/PHD"/>
</dbReference>
<dbReference type="Pfam" id="PF01485">
    <property type="entry name" value="IBR"/>
    <property type="match status" value="1"/>
</dbReference>
<comment type="similarity">
    <text evidence="4">Belongs to the RBR family. Ariadne subfamily.</text>
</comment>
<dbReference type="InterPro" id="IPR001841">
    <property type="entry name" value="Znf_RING"/>
</dbReference>
<keyword evidence="6" id="KW-0808">Transferase</keyword>
<proteinExistence type="inferred from homology"/>
<evidence type="ECO:0000256" key="1">
    <source>
        <dbReference type="ARBA" id="ARBA00001798"/>
    </source>
</evidence>
<comment type="function">
    <text evidence="3">Might act as an E3 ubiquitin-protein ligase, or as part of E3 complex, which accepts ubiquitin from specific E2 ubiquitin-conjugating enzymes and then transfers it to substrates.</text>
</comment>
<dbReference type="InterPro" id="IPR002867">
    <property type="entry name" value="IBR_dom"/>
</dbReference>
<keyword evidence="8" id="KW-0677">Repeat</keyword>
<keyword evidence="7" id="KW-0479">Metal-binding</keyword>
<dbReference type="SMART" id="SM00647">
    <property type="entry name" value="IBR"/>
    <property type="match status" value="1"/>
</dbReference>
<keyword evidence="11" id="KW-0862">Zinc</keyword>
<dbReference type="OrthoDB" id="10009520at2759"/>
<dbReference type="EMBL" id="NMUH01002931">
    <property type="protein sequence ID" value="MQM02867.1"/>
    <property type="molecule type" value="Genomic_DNA"/>
</dbReference>
<evidence type="ECO:0000256" key="9">
    <source>
        <dbReference type="ARBA" id="ARBA00022771"/>
    </source>
</evidence>
<keyword evidence="16" id="KW-1185">Reference proteome</keyword>
<evidence type="ECO:0000259" key="14">
    <source>
        <dbReference type="PROSITE" id="PS51873"/>
    </source>
</evidence>
<dbReference type="InterPro" id="IPR031127">
    <property type="entry name" value="E3_UB_ligase_RBR"/>
</dbReference>
<comment type="catalytic activity">
    <reaction evidence="1">
        <text>[E2 ubiquitin-conjugating enzyme]-S-ubiquitinyl-L-cysteine + [acceptor protein]-L-lysine = [E2 ubiquitin-conjugating enzyme]-L-cysteine + [acceptor protein]-N(6)-ubiquitinyl-L-lysine.</text>
        <dbReference type="EC" id="2.3.2.31"/>
    </reaction>
</comment>
<dbReference type="Proteomes" id="UP000652761">
    <property type="component" value="Unassembled WGS sequence"/>
</dbReference>
<evidence type="ECO:0000256" key="6">
    <source>
        <dbReference type="ARBA" id="ARBA00022679"/>
    </source>
</evidence>
<dbReference type="GO" id="GO:0008270">
    <property type="term" value="F:zinc ion binding"/>
    <property type="evidence" value="ECO:0007669"/>
    <property type="project" value="UniProtKB-KW"/>
</dbReference>
<protein>
    <recommendedName>
        <fullName evidence="5">RBR-type E3 ubiquitin transferase</fullName>
        <ecNumber evidence="5">2.3.2.31</ecNumber>
    </recommendedName>
</protein>
<dbReference type="GO" id="GO:0016567">
    <property type="term" value="P:protein ubiquitination"/>
    <property type="evidence" value="ECO:0007669"/>
    <property type="project" value="InterPro"/>
</dbReference>
<name>A0A843W6A0_COLES</name>
<evidence type="ECO:0000256" key="11">
    <source>
        <dbReference type="ARBA" id="ARBA00022833"/>
    </source>
</evidence>
<evidence type="ECO:0000256" key="3">
    <source>
        <dbReference type="ARBA" id="ARBA00003976"/>
    </source>
</evidence>
<evidence type="ECO:0000256" key="2">
    <source>
        <dbReference type="ARBA" id="ARBA00001947"/>
    </source>
</evidence>
<dbReference type="FunFam" id="3.30.40.10:FF:000230">
    <property type="entry name" value="RBR-type E3 ubiquitin transferase"/>
    <property type="match status" value="1"/>
</dbReference>
<evidence type="ECO:0000256" key="8">
    <source>
        <dbReference type="ARBA" id="ARBA00022737"/>
    </source>
</evidence>
<comment type="cofactor">
    <cofactor evidence="2">
        <name>Zn(2+)</name>
        <dbReference type="ChEBI" id="CHEBI:29105"/>
    </cofactor>
</comment>
<sequence length="251" mass="28443">LPISDQKHAELLQLQEVLLTSLSLAFSSLSSSSESHGRSFCVICTDIKLPGDMFRNESCPHSFCNDCIGKHIGVRVQESVGAVVNCPGEGCESALWPPLCRGIIPEEVFQRWVDALCESVLQPERRVYCPYRDCSELLVDDGVEVVRQSECPSCRRLFCAHCQVPWHADFECEEFQSLGSKREDLMVVELAKSKKWKRCPQCMFYVEKTDGCLHISCRYSHLPSSLRMYLATFLLHLLEEDLGLDVHTYSS</sequence>
<comment type="caution">
    <text evidence="15">The sequence shown here is derived from an EMBL/GenBank/DDBJ whole genome shotgun (WGS) entry which is preliminary data.</text>
</comment>
<keyword evidence="10" id="KW-0833">Ubl conjugation pathway</keyword>
<dbReference type="PROSITE" id="PS00518">
    <property type="entry name" value="ZF_RING_1"/>
    <property type="match status" value="1"/>
</dbReference>
<dbReference type="SUPFAM" id="SSF57850">
    <property type="entry name" value="RING/U-box"/>
    <property type="match status" value="3"/>
</dbReference>
<evidence type="ECO:0000256" key="5">
    <source>
        <dbReference type="ARBA" id="ARBA00012251"/>
    </source>
</evidence>
<evidence type="ECO:0000256" key="4">
    <source>
        <dbReference type="ARBA" id="ARBA00005884"/>
    </source>
</evidence>
<feature type="domain" description="RING-type" evidence="13">
    <location>
        <begin position="41"/>
        <end position="87"/>
    </location>
</feature>
<dbReference type="InterPro" id="IPR044066">
    <property type="entry name" value="TRIAD_supradom"/>
</dbReference>
<dbReference type="PANTHER" id="PTHR11685">
    <property type="entry name" value="RBR FAMILY RING FINGER AND IBR DOMAIN-CONTAINING"/>
    <property type="match status" value="1"/>
</dbReference>
<evidence type="ECO:0000313" key="16">
    <source>
        <dbReference type="Proteomes" id="UP000652761"/>
    </source>
</evidence>
<evidence type="ECO:0000259" key="13">
    <source>
        <dbReference type="PROSITE" id="PS50089"/>
    </source>
</evidence>
<dbReference type="Gene3D" id="3.30.40.10">
    <property type="entry name" value="Zinc/RING finger domain, C3HC4 (zinc finger)"/>
    <property type="match status" value="1"/>
</dbReference>
<evidence type="ECO:0000256" key="10">
    <source>
        <dbReference type="ARBA" id="ARBA00022786"/>
    </source>
</evidence>
<accession>A0A843W6A0</accession>
<reference evidence="15" key="1">
    <citation type="submission" date="2017-07" db="EMBL/GenBank/DDBJ databases">
        <title>Taro Niue Genome Assembly and Annotation.</title>
        <authorList>
            <person name="Atibalentja N."/>
            <person name="Keating K."/>
            <person name="Fields C.J."/>
        </authorList>
    </citation>
    <scope>NUCLEOTIDE SEQUENCE</scope>
    <source>
        <strain evidence="15">Niue_2</strain>
        <tissue evidence="15">Leaf</tissue>
    </source>
</reference>
<dbReference type="CDD" id="cd22582">
    <property type="entry name" value="BRcat_RBR_unk"/>
    <property type="match status" value="1"/>
</dbReference>
<organism evidence="15 16">
    <name type="scientific">Colocasia esculenta</name>
    <name type="common">Wild taro</name>
    <name type="synonym">Arum esculentum</name>
    <dbReference type="NCBI Taxonomy" id="4460"/>
    <lineage>
        <taxon>Eukaryota</taxon>
        <taxon>Viridiplantae</taxon>
        <taxon>Streptophyta</taxon>
        <taxon>Embryophyta</taxon>
        <taxon>Tracheophyta</taxon>
        <taxon>Spermatophyta</taxon>
        <taxon>Magnoliopsida</taxon>
        <taxon>Liliopsida</taxon>
        <taxon>Araceae</taxon>
        <taxon>Aroideae</taxon>
        <taxon>Colocasieae</taxon>
        <taxon>Colocasia</taxon>
    </lineage>
</organism>
<evidence type="ECO:0000256" key="7">
    <source>
        <dbReference type="ARBA" id="ARBA00022723"/>
    </source>
</evidence>
<dbReference type="Gene3D" id="1.20.120.1750">
    <property type="match status" value="1"/>
</dbReference>
<dbReference type="AlphaFoldDB" id="A0A843W6A0"/>
<gene>
    <name evidence="15" type="ORF">Taro_035639</name>
</gene>